<dbReference type="Proteomes" id="UP000789405">
    <property type="component" value="Unassembled WGS sequence"/>
</dbReference>
<keyword evidence="2" id="KW-1185">Reference proteome</keyword>
<dbReference type="AlphaFoldDB" id="A0A9N9DQ39"/>
<evidence type="ECO:0000313" key="1">
    <source>
        <dbReference type="EMBL" id="CAG8647764.1"/>
    </source>
</evidence>
<reference evidence="1" key="1">
    <citation type="submission" date="2021-06" db="EMBL/GenBank/DDBJ databases">
        <authorList>
            <person name="Kallberg Y."/>
            <person name="Tangrot J."/>
            <person name="Rosling A."/>
        </authorList>
    </citation>
    <scope>NUCLEOTIDE SEQUENCE</scope>
    <source>
        <strain evidence="1">MA453B</strain>
    </source>
</reference>
<organism evidence="1 2">
    <name type="scientific">Dentiscutata erythropus</name>
    <dbReference type="NCBI Taxonomy" id="1348616"/>
    <lineage>
        <taxon>Eukaryota</taxon>
        <taxon>Fungi</taxon>
        <taxon>Fungi incertae sedis</taxon>
        <taxon>Mucoromycota</taxon>
        <taxon>Glomeromycotina</taxon>
        <taxon>Glomeromycetes</taxon>
        <taxon>Diversisporales</taxon>
        <taxon>Gigasporaceae</taxon>
        <taxon>Dentiscutata</taxon>
    </lineage>
</organism>
<comment type="caution">
    <text evidence="1">The sequence shown here is derived from an EMBL/GenBank/DDBJ whole genome shotgun (WGS) entry which is preliminary data.</text>
</comment>
<dbReference type="EMBL" id="CAJVPY010005654">
    <property type="protein sequence ID" value="CAG8647764.1"/>
    <property type="molecule type" value="Genomic_DNA"/>
</dbReference>
<proteinExistence type="predicted"/>
<sequence length="41" mass="4937">MYFDLQRFKIDFSLLPCVESDRYCHYSSGCLSKCENHCIRQ</sequence>
<evidence type="ECO:0000313" key="2">
    <source>
        <dbReference type="Proteomes" id="UP000789405"/>
    </source>
</evidence>
<name>A0A9N9DQ39_9GLOM</name>
<protein>
    <submittedName>
        <fullName evidence="1">24874_t:CDS:1</fullName>
    </submittedName>
</protein>
<gene>
    <name evidence="1" type="ORF">DERYTH_LOCUS10014</name>
</gene>
<accession>A0A9N9DQ39</accession>